<evidence type="ECO:0000256" key="1">
    <source>
        <dbReference type="ARBA" id="ARBA00008791"/>
    </source>
</evidence>
<name>A0A160FX79_9BURK</name>
<dbReference type="Proteomes" id="UP000076852">
    <property type="component" value="Plasmid pOLGA1"/>
</dbReference>
<dbReference type="SUPFAM" id="SSF52402">
    <property type="entry name" value="Adenine nucleotide alpha hydrolases-like"/>
    <property type="match status" value="1"/>
</dbReference>
<keyword evidence="3" id="KW-0614">Plasmid</keyword>
<evidence type="ECO:0000313" key="4">
    <source>
        <dbReference type="Proteomes" id="UP000076852"/>
    </source>
</evidence>
<dbReference type="Gene3D" id="3.40.50.620">
    <property type="entry name" value="HUPs"/>
    <property type="match status" value="1"/>
</dbReference>
<keyword evidence="4" id="KW-1185">Reference proteome</keyword>
<sequence>MYHKILLAVDGSDASKRAGEEAFRIAALARARVHALYVVSKWGLAPYAGYYEPEALGTVLREDGRLALEAVRAAMAERGIAGDIEIDETQNAADDIPSCLERCIQRQHIDLVVMGTHGRRGASRIVLGSVAEGLLRMSTCPVLLVRSPRNETAQGGQGTHG</sequence>
<dbReference type="KEGG" id="buz:AYM40_35730"/>
<dbReference type="RefSeq" id="WP_063501105.1">
    <property type="nucleotide sequence ID" value="NZ_CP014580.1"/>
</dbReference>
<dbReference type="Pfam" id="PF00582">
    <property type="entry name" value="Usp"/>
    <property type="match status" value="1"/>
</dbReference>
<dbReference type="OrthoDB" id="8547832at2"/>
<dbReference type="InterPro" id="IPR006016">
    <property type="entry name" value="UspA"/>
</dbReference>
<accession>A0A160FX79</accession>
<evidence type="ECO:0000313" key="3">
    <source>
        <dbReference type="EMBL" id="ANB77931.1"/>
    </source>
</evidence>
<dbReference type="PANTHER" id="PTHR46268">
    <property type="entry name" value="STRESS RESPONSE PROTEIN NHAX"/>
    <property type="match status" value="1"/>
</dbReference>
<protein>
    <submittedName>
        <fullName evidence="3">Universal stress protein UspA</fullName>
    </submittedName>
</protein>
<gene>
    <name evidence="3" type="ORF">AYM40_35730</name>
</gene>
<feature type="domain" description="UspA" evidence="2">
    <location>
        <begin position="1"/>
        <end position="146"/>
    </location>
</feature>
<dbReference type="EMBL" id="CP014580">
    <property type="protein sequence ID" value="ANB77931.1"/>
    <property type="molecule type" value="Genomic_DNA"/>
</dbReference>
<proteinExistence type="inferred from homology"/>
<dbReference type="PRINTS" id="PR01438">
    <property type="entry name" value="UNVRSLSTRESS"/>
</dbReference>
<organism evidence="3 4">
    <name type="scientific">Paraburkholderia phytofirmans OLGA172</name>
    <dbReference type="NCBI Taxonomy" id="1417228"/>
    <lineage>
        <taxon>Bacteria</taxon>
        <taxon>Pseudomonadati</taxon>
        <taxon>Pseudomonadota</taxon>
        <taxon>Betaproteobacteria</taxon>
        <taxon>Burkholderiales</taxon>
        <taxon>Burkholderiaceae</taxon>
        <taxon>Paraburkholderia</taxon>
    </lineage>
</organism>
<dbReference type="InterPro" id="IPR006015">
    <property type="entry name" value="Universal_stress_UspA"/>
</dbReference>
<geneLocation type="plasmid" evidence="4">
    <name>polga1</name>
</geneLocation>
<dbReference type="CDD" id="cd00293">
    <property type="entry name" value="USP-like"/>
    <property type="match status" value="1"/>
</dbReference>
<comment type="similarity">
    <text evidence="1">Belongs to the universal stress protein A family.</text>
</comment>
<dbReference type="PANTHER" id="PTHR46268:SF6">
    <property type="entry name" value="UNIVERSAL STRESS PROTEIN UP12"/>
    <property type="match status" value="1"/>
</dbReference>
<reference evidence="3 4" key="1">
    <citation type="journal article" date="2016" name="Gene">
        <title>PacBio SMRT assembly of a complex multi-replicon genome reveals chlorocatechol degradative operon in a region of genome plasticity.</title>
        <authorList>
            <person name="Ricker N."/>
            <person name="Shen S.Y."/>
            <person name="Goordial J."/>
            <person name="Jin S."/>
            <person name="Fulthorpe R.R."/>
        </authorList>
    </citation>
    <scope>NUCLEOTIDE SEQUENCE [LARGE SCALE GENOMIC DNA]</scope>
    <source>
        <strain evidence="3 4">OLGA172</strain>
        <plasmid evidence="4">polga1</plasmid>
    </source>
</reference>
<dbReference type="InterPro" id="IPR014729">
    <property type="entry name" value="Rossmann-like_a/b/a_fold"/>
</dbReference>
<dbReference type="AlphaFoldDB" id="A0A160FX79"/>
<evidence type="ECO:0000259" key="2">
    <source>
        <dbReference type="Pfam" id="PF00582"/>
    </source>
</evidence>